<comment type="caution">
    <text evidence="6">The sequence shown here is derived from an EMBL/GenBank/DDBJ whole genome shotgun (WGS) entry which is preliminary data.</text>
</comment>
<keyword evidence="4" id="KW-0539">Nucleus</keyword>
<dbReference type="SMART" id="SM00066">
    <property type="entry name" value="GAL4"/>
    <property type="match status" value="1"/>
</dbReference>
<dbReference type="InterPro" id="IPR053175">
    <property type="entry name" value="DHMBA_Reg_Transcription_Factor"/>
</dbReference>
<organism evidence="6 7">
    <name type="scientific">Penicillium frequentans</name>
    <dbReference type="NCBI Taxonomy" id="3151616"/>
    <lineage>
        <taxon>Eukaryota</taxon>
        <taxon>Fungi</taxon>
        <taxon>Dikarya</taxon>
        <taxon>Ascomycota</taxon>
        <taxon>Pezizomycotina</taxon>
        <taxon>Eurotiomycetes</taxon>
        <taxon>Eurotiomycetidae</taxon>
        <taxon>Eurotiales</taxon>
        <taxon>Aspergillaceae</taxon>
        <taxon>Penicillium</taxon>
    </lineage>
</organism>
<evidence type="ECO:0000256" key="2">
    <source>
        <dbReference type="ARBA" id="ARBA00023125"/>
    </source>
</evidence>
<evidence type="ECO:0000256" key="3">
    <source>
        <dbReference type="ARBA" id="ARBA00023163"/>
    </source>
</evidence>
<evidence type="ECO:0000256" key="4">
    <source>
        <dbReference type="ARBA" id="ARBA00023242"/>
    </source>
</evidence>
<dbReference type="SUPFAM" id="SSF57701">
    <property type="entry name" value="Zn2/Cys6 DNA-binding domain"/>
    <property type="match status" value="1"/>
</dbReference>
<feature type="domain" description="Zn(2)-C6 fungal-type" evidence="5">
    <location>
        <begin position="9"/>
        <end position="37"/>
    </location>
</feature>
<dbReference type="EMBL" id="JAQIZZ010000006">
    <property type="protein sequence ID" value="KAJ5538369.1"/>
    <property type="molecule type" value="Genomic_DNA"/>
</dbReference>
<dbReference type="PANTHER" id="PTHR38791">
    <property type="entry name" value="ZN(II)2CYS6 TRANSCRIPTION FACTOR (EUROFUNG)-RELATED-RELATED"/>
    <property type="match status" value="1"/>
</dbReference>
<dbReference type="AlphaFoldDB" id="A0AAD6CTA1"/>
<dbReference type="GO" id="GO:0003677">
    <property type="term" value="F:DNA binding"/>
    <property type="evidence" value="ECO:0007669"/>
    <property type="project" value="UniProtKB-KW"/>
</dbReference>
<dbReference type="PROSITE" id="PS50048">
    <property type="entry name" value="ZN2_CY6_FUNGAL_2"/>
    <property type="match status" value="1"/>
</dbReference>
<dbReference type="InterPro" id="IPR001138">
    <property type="entry name" value="Zn2Cys6_DnaBD"/>
</dbReference>
<dbReference type="Pfam" id="PF00172">
    <property type="entry name" value="Zn_clus"/>
    <property type="match status" value="1"/>
</dbReference>
<keyword evidence="2" id="KW-0238">DNA-binding</keyword>
<dbReference type="PANTHER" id="PTHR38791:SF5">
    <property type="entry name" value="TRANSCRIPTION FACTOR DBAG-RELATED"/>
    <property type="match status" value="1"/>
</dbReference>
<dbReference type="PROSITE" id="PS00463">
    <property type="entry name" value="ZN2_CY6_FUNGAL_1"/>
    <property type="match status" value="1"/>
</dbReference>
<dbReference type="InterPro" id="IPR036864">
    <property type="entry name" value="Zn2-C6_fun-type_DNA-bd_sf"/>
</dbReference>
<name>A0AAD6CTA1_9EURO</name>
<evidence type="ECO:0000313" key="6">
    <source>
        <dbReference type="EMBL" id="KAJ5538369.1"/>
    </source>
</evidence>
<dbReference type="Gene3D" id="4.10.240.10">
    <property type="entry name" value="Zn(2)-C6 fungal-type DNA-binding domain"/>
    <property type="match status" value="1"/>
</dbReference>
<sequence length="500" mass="55200">MVYFGPSKGCETCKGRRKKCDETRPSCLRCLKAGRTCRGYEDTGSVIFRQHENQSDSQPQSKPAFKSMARKCSLAAREPVPGTDILPDDGPPKEVTQNRIKELALQAFFYDYTDVSVNSSISGGFLGGLEPIVQDLGLDSHVANACKAAAFASNGLKLRRQFLIQQAETLYHELLGYLASSMQTPAASSHETLIIAILLGLYQMVVAEEANPGHHTAHAGGVAAILQIENNPLELVQAVLSGHPLVLNGKKNNARSARGTNGVDQSLYNLLIKLNPIWNRTEALLAGPPAPLFFEDVFALKLEAIALNHDLEIWQQNQSQEFRPTTMDPGLPPRPNPGAGYRHGRIDMYIDLYVAALWNFSRIARCLLITLIMRLSGVLDDGVNHDADHQEALRLVEDMIASIPYHLSEDLQVFLRERHDHTKITNAGRPVGGLLLMHSIYIASHLQIFPLEMREYFKTCLVWIGRRMGIGQAAFLAQAPQIDNQYFSGGCLIVLAGLLI</sequence>
<evidence type="ECO:0000256" key="1">
    <source>
        <dbReference type="ARBA" id="ARBA00023015"/>
    </source>
</evidence>
<dbReference type="GO" id="GO:0008270">
    <property type="term" value="F:zinc ion binding"/>
    <property type="evidence" value="ECO:0007669"/>
    <property type="project" value="InterPro"/>
</dbReference>
<evidence type="ECO:0000259" key="5">
    <source>
        <dbReference type="PROSITE" id="PS50048"/>
    </source>
</evidence>
<protein>
    <recommendedName>
        <fullName evidence="5">Zn(2)-C6 fungal-type domain-containing protein</fullName>
    </recommendedName>
</protein>
<evidence type="ECO:0000313" key="7">
    <source>
        <dbReference type="Proteomes" id="UP001220324"/>
    </source>
</evidence>
<keyword evidence="1" id="KW-0805">Transcription regulation</keyword>
<proteinExistence type="predicted"/>
<gene>
    <name evidence="6" type="ORF">N7494_007848</name>
</gene>
<dbReference type="CDD" id="cd00067">
    <property type="entry name" value="GAL4"/>
    <property type="match status" value="1"/>
</dbReference>
<accession>A0AAD6CTA1</accession>
<reference evidence="6 7" key="1">
    <citation type="journal article" date="2023" name="IMA Fungus">
        <title>Comparative genomic study of the Penicillium genus elucidates a diverse pangenome and 15 lateral gene transfer events.</title>
        <authorList>
            <person name="Petersen C."/>
            <person name="Sorensen T."/>
            <person name="Nielsen M.R."/>
            <person name="Sondergaard T.E."/>
            <person name="Sorensen J.L."/>
            <person name="Fitzpatrick D.A."/>
            <person name="Frisvad J.C."/>
            <person name="Nielsen K.L."/>
        </authorList>
    </citation>
    <scope>NUCLEOTIDE SEQUENCE [LARGE SCALE GENOMIC DNA]</scope>
    <source>
        <strain evidence="6 7">IBT 35679</strain>
    </source>
</reference>
<keyword evidence="3" id="KW-0804">Transcription</keyword>
<keyword evidence="7" id="KW-1185">Reference proteome</keyword>
<dbReference type="Proteomes" id="UP001220324">
    <property type="component" value="Unassembled WGS sequence"/>
</dbReference>
<dbReference type="GO" id="GO:0000981">
    <property type="term" value="F:DNA-binding transcription factor activity, RNA polymerase II-specific"/>
    <property type="evidence" value="ECO:0007669"/>
    <property type="project" value="InterPro"/>
</dbReference>